<protein>
    <recommendedName>
        <fullName evidence="4">Pectate lyase</fullName>
    </recommendedName>
</protein>
<dbReference type="Proteomes" id="UP000078486">
    <property type="component" value="Unassembled WGS sequence"/>
</dbReference>
<keyword evidence="1" id="KW-0732">Signal</keyword>
<feature type="signal peptide" evidence="1">
    <location>
        <begin position="1"/>
        <end position="26"/>
    </location>
</feature>
<evidence type="ECO:0008006" key="4">
    <source>
        <dbReference type="Google" id="ProtNLM"/>
    </source>
</evidence>
<dbReference type="InterPro" id="IPR012669">
    <property type="entry name" value="Pectate_lyase"/>
</dbReference>
<feature type="chain" id="PRO_5008089101" description="Pectate lyase" evidence="1">
    <location>
        <begin position="27"/>
        <end position="389"/>
    </location>
</feature>
<accession>A0A178IMH7</accession>
<dbReference type="Gene3D" id="1.50.10.20">
    <property type="match status" value="1"/>
</dbReference>
<keyword evidence="3" id="KW-1185">Reference proteome</keyword>
<proteinExistence type="predicted"/>
<evidence type="ECO:0000313" key="2">
    <source>
        <dbReference type="EMBL" id="OAM90978.1"/>
    </source>
</evidence>
<comment type="caution">
    <text evidence="2">The sequence shown here is derived from an EMBL/GenBank/DDBJ whole genome shotgun (WGS) entry which is preliminary data.</text>
</comment>
<organism evidence="2 3">
    <name type="scientific">Termitidicoccus mucosus</name>
    <dbReference type="NCBI Taxonomy" id="1184151"/>
    <lineage>
        <taxon>Bacteria</taxon>
        <taxon>Pseudomonadati</taxon>
        <taxon>Verrucomicrobiota</taxon>
        <taxon>Opitutia</taxon>
        <taxon>Opitutales</taxon>
        <taxon>Opitutaceae</taxon>
        <taxon>Termitidicoccus</taxon>
    </lineage>
</organism>
<dbReference type="Pfam" id="PF09492">
    <property type="entry name" value="Pec_lyase"/>
    <property type="match status" value="1"/>
</dbReference>
<evidence type="ECO:0000256" key="1">
    <source>
        <dbReference type="SAM" id="SignalP"/>
    </source>
</evidence>
<dbReference type="NCBIfam" id="TIGR02474">
    <property type="entry name" value="pec_lyase"/>
    <property type="match status" value="1"/>
</dbReference>
<name>A0A178IMH7_9BACT</name>
<dbReference type="STRING" id="1184151.AW736_05630"/>
<sequence>MHRSIKFALSFCVLHSSFCISLSVRAADIIDVSNFEDSAQHFREVIQPERAIQMLSDQKHYSSEQIREIAGNILVYQHANGGWPKDYDMLAILTPEQRAAVLARRDSKSSTFDNNSTHTQVTYLAKAYCLTGDTALRNACLRGICYILSAQYPIGGWPQSWPDPKGYAPRLTLNDGVMVGNLRVLRHIVDRTGGFLWVDDALREQARKAYEKGEGCLLDAQIRTSDGRLTGWAQQYHEHTLKPAQARKFEYPGTSGEDTPEVMQYLMEIENPSPRIIVAVRAAAAWLDAAKITGIRIEEFKIPYYETVRHKGDFDRRVVNDPAAPAIWARIYDINTGNPVFANRDGSRKDSLAELELDRRVGYHWYGYWPANVMEKEYPAWLKKHGLTP</sequence>
<dbReference type="EMBL" id="LRRQ01000043">
    <property type="protein sequence ID" value="OAM90978.1"/>
    <property type="molecule type" value="Genomic_DNA"/>
</dbReference>
<gene>
    <name evidence="2" type="ORF">AW736_05630</name>
</gene>
<reference evidence="2 3" key="1">
    <citation type="submission" date="2016-01" db="EMBL/GenBank/DDBJ databases">
        <title>High potential of lignocellulose degradation of a new Verrucomicrobia species.</title>
        <authorList>
            <person name="Wang Y."/>
            <person name="Shi Y."/>
            <person name="Qiu Z."/>
            <person name="Liu S."/>
            <person name="Yang H."/>
        </authorList>
    </citation>
    <scope>NUCLEOTIDE SEQUENCE [LARGE SCALE GENOMIC DNA]</scope>
    <source>
        <strain evidence="2 3">TSB47</strain>
    </source>
</reference>
<dbReference type="SUPFAM" id="SSF81853">
    <property type="entry name" value="Family 10 polysaccharide lyase"/>
    <property type="match status" value="1"/>
</dbReference>
<dbReference type="RefSeq" id="WP_068769234.1">
    <property type="nucleotide sequence ID" value="NZ_CP109796.1"/>
</dbReference>
<evidence type="ECO:0000313" key="3">
    <source>
        <dbReference type="Proteomes" id="UP000078486"/>
    </source>
</evidence>
<dbReference type="AlphaFoldDB" id="A0A178IMH7"/>